<dbReference type="GO" id="GO:0004065">
    <property type="term" value="F:arylsulfatase activity"/>
    <property type="evidence" value="ECO:0007669"/>
    <property type="project" value="TreeGrafter"/>
</dbReference>
<dbReference type="PANTHER" id="PTHR46615:SF1">
    <property type="entry name" value="ARYLSULFATASE K"/>
    <property type="match status" value="1"/>
</dbReference>
<name>A0A5B8U604_9ACTN</name>
<dbReference type="EMBL" id="CP042430">
    <property type="protein sequence ID" value="QEC48371.1"/>
    <property type="molecule type" value="Genomic_DNA"/>
</dbReference>
<dbReference type="AlphaFoldDB" id="A0A5B8U604"/>
<dbReference type="Proteomes" id="UP000321805">
    <property type="component" value="Chromosome"/>
</dbReference>
<dbReference type="SUPFAM" id="SSF53649">
    <property type="entry name" value="Alkaline phosphatase-like"/>
    <property type="match status" value="1"/>
</dbReference>
<dbReference type="GO" id="GO:0016740">
    <property type="term" value="F:transferase activity"/>
    <property type="evidence" value="ECO:0007669"/>
    <property type="project" value="UniProtKB-KW"/>
</dbReference>
<dbReference type="Pfam" id="PF00884">
    <property type="entry name" value="Sulfatase"/>
    <property type="match status" value="1"/>
</dbReference>
<evidence type="ECO:0000259" key="1">
    <source>
        <dbReference type="Pfam" id="PF00884"/>
    </source>
</evidence>
<dbReference type="GO" id="GO:0015024">
    <property type="term" value="F:glucuronate-2-sulfatase activity"/>
    <property type="evidence" value="ECO:0007669"/>
    <property type="project" value="TreeGrafter"/>
</dbReference>
<proteinExistence type="predicted"/>
<keyword evidence="3" id="KW-1185">Reference proteome</keyword>
<keyword evidence="2" id="KW-0378">Hydrolase</keyword>
<organism evidence="2 3">
    <name type="scientific">Baekduia soli</name>
    <dbReference type="NCBI Taxonomy" id="496014"/>
    <lineage>
        <taxon>Bacteria</taxon>
        <taxon>Bacillati</taxon>
        <taxon>Actinomycetota</taxon>
        <taxon>Thermoleophilia</taxon>
        <taxon>Solirubrobacterales</taxon>
        <taxon>Baekduiaceae</taxon>
        <taxon>Baekduia</taxon>
    </lineage>
</organism>
<evidence type="ECO:0000313" key="2">
    <source>
        <dbReference type="EMBL" id="QEC48371.1"/>
    </source>
</evidence>
<dbReference type="InterPro" id="IPR017850">
    <property type="entry name" value="Alkaline_phosphatase_core_sf"/>
</dbReference>
<keyword evidence="2" id="KW-0808">Transferase</keyword>
<feature type="domain" description="Sulfatase N-terminal" evidence="1">
    <location>
        <begin position="75"/>
        <end position="351"/>
    </location>
</feature>
<gene>
    <name evidence="2" type="ORF">FSW04_12870</name>
</gene>
<dbReference type="KEGG" id="bsol:FSW04_12870"/>
<accession>A0A5B8U604</accession>
<dbReference type="PANTHER" id="PTHR46615">
    <property type="entry name" value="ARYLSULFATASE K"/>
    <property type="match status" value="1"/>
</dbReference>
<sequence>MLAQPREHPHGHLPPRHGVTLTLTRGDLFPDPANVPDVLRVAGRLAASGQVPRRRLARAFGRGLLRLGPRSGDEPELPAGIATLATLLRERGYHVALKGKWHLTKPLDGERWGPGDPARIERDFGFADWDPTDAGGDAKASSFGGGIAGLSGRGWDEDYTRQMEGWLGRADLPEPFCLVWCLVNPHDVLGYPSAMLDGGYSPAEFADLHVPLPATIDEDLRDKPTVHAMTKIGQTSYLGGLRGRAEQQRYADFYAHLHRVVDEKLGRLVTLLGDPGDPASLRSRTVVVRTSDHGELGLSHGGLRQKMFNAYEEAIRVPLVVSSPVLFPEPRTSDALVSLVDLVPTLLGLSGAPGDPAAFDGIDLGPVLRGERDGVRDAVLFTYDDHQAGTFMQEAPGQPNRIRCVRDRRWKYAIYVDPAGTAPAEYELYDLQSDPDEALNLLDKWTGRGRNAAAGREAVRLHAELERACAAAAVPGPTPAPAAD</sequence>
<evidence type="ECO:0000313" key="3">
    <source>
        <dbReference type="Proteomes" id="UP000321805"/>
    </source>
</evidence>
<dbReference type="OrthoDB" id="9777306at2"/>
<dbReference type="InterPro" id="IPR051849">
    <property type="entry name" value="GAG-degrading_sulfatase"/>
</dbReference>
<dbReference type="InterPro" id="IPR000917">
    <property type="entry name" value="Sulfatase_N"/>
</dbReference>
<reference evidence="2 3" key="1">
    <citation type="journal article" date="2018" name="J. Microbiol.">
        <title>Baekduia soli gen. nov., sp. nov., a novel bacterium isolated from the soil of Baekdu Mountain and proposal of a novel family name, Baekduiaceae fam. nov.</title>
        <authorList>
            <person name="An D.S."/>
            <person name="Siddiqi M.Z."/>
            <person name="Kim K.H."/>
            <person name="Yu H.S."/>
            <person name="Im W.T."/>
        </authorList>
    </citation>
    <scope>NUCLEOTIDE SEQUENCE [LARGE SCALE GENOMIC DNA]</scope>
    <source>
        <strain evidence="2 3">BR7-21</strain>
    </source>
</reference>
<dbReference type="Gene3D" id="3.40.720.10">
    <property type="entry name" value="Alkaline Phosphatase, subunit A"/>
    <property type="match status" value="1"/>
</dbReference>
<protein>
    <submittedName>
        <fullName evidence="2">Sulfatase-like hydrolase/transferase</fullName>
    </submittedName>
</protein>